<gene>
    <name evidence="2" type="ORF">GEV26_12190</name>
</gene>
<dbReference type="EMBL" id="CP045737">
    <property type="protein sequence ID" value="QGG42069.1"/>
    <property type="molecule type" value="Genomic_DNA"/>
</dbReference>
<dbReference type="PANTHER" id="PTHR10264">
    <property type="entry name" value="BAND 7 PROTEIN-RELATED"/>
    <property type="match status" value="1"/>
</dbReference>
<dbReference type="AlphaFoldDB" id="A0A5Q2MJX7"/>
<protein>
    <submittedName>
        <fullName evidence="2">Uncharacterized protein</fullName>
    </submittedName>
</protein>
<dbReference type="Proteomes" id="UP000392064">
    <property type="component" value="Chromosome"/>
</dbReference>
<dbReference type="GO" id="GO:0005886">
    <property type="term" value="C:plasma membrane"/>
    <property type="evidence" value="ECO:0007669"/>
    <property type="project" value="InterPro"/>
</dbReference>
<dbReference type="SUPFAM" id="SSF117892">
    <property type="entry name" value="Band 7/SPFH domain"/>
    <property type="match status" value="1"/>
</dbReference>
<sequence>MAPASPIAGALVQAAGVRGERWVVARMVSVAPVGEAGDQAAAAGSSSCGTPSKEPSTMNRLMIDGLQASVTDSLGPSPAGWALVALVLVVGAVLASMRVVPEHQRLVVTRLGRVVRVAGPGLVRRVPGLERWTTISLRPTSQMLGVAATTLDGISVHVRASTQVHVTDPARAVVAADDPIAATFAALEAHLGREIACTRFADLLVARQRFESDLPTLTTGVTSAWGVEVISLDVGDVEALLTADLLRAVDGDVRAR</sequence>
<dbReference type="InterPro" id="IPR043202">
    <property type="entry name" value="Band-7_stomatin-like"/>
</dbReference>
<dbReference type="Pfam" id="PF01145">
    <property type="entry name" value="Band_7"/>
    <property type="match status" value="1"/>
</dbReference>
<evidence type="ECO:0000256" key="1">
    <source>
        <dbReference type="ARBA" id="ARBA00008164"/>
    </source>
</evidence>
<organism evidence="2 3">
    <name type="scientific">Aeromicrobium yanjiei</name>
    <dbReference type="NCBI Taxonomy" id="2662028"/>
    <lineage>
        <taxon>Bacteria</taxon>
        <taxon>Bacillati</taxon>
        <taxon>Actinomycetota</taxon>
        <taxon>Actinomycetes</taxon>
        <taxon>Propionibacteriales</taxon>
        <taxon>Nocardioidaceae</taxon>
        <taxon>Aeromicrobium</taxon>
    </lineage>
</organism>
<reference evidence="2 3" key="1">
    <citation type="submission" date="2019-11" db="EMBL/GenBank/DDBJ databases">
        <authorList>
            <person name="Li J."/>
        </authorList>
    </citation>
    <scope>NUCLEOTIDE SEQUENCE [LARGE SCALE GENOMIC DNA]</scope>
    <source>
        <strain evidence="2 3">MF47</strain>
    </source>
</reference>
<proteinExistence type="inferred from homology"/>
<dbReference type="PANTHER" id="PTHR10264:SF19">
    <property type="entry name" value="AT06885P-RELATED"/>
    <property type="match status" value="1"/>
</dbReference>
<keyword evidence="3" id="KW-1185">Reference proteome</keyword>
<dbReference type="SMART" id="SM00244">
    <property type="entry name" value="PHB"/>
    <property type="match status" value="1"/>
</dbReference>
<evidence type="ECO:0000313" key="2">
    <source>
        <dbReference type="EMBL" id="QGG42069.1"/>
    </source>
</evidence>
<evidence type="ECO:0000313" key="3">
    <source>
        <dbReference type="Proteomes" id="UP000392064"/>
    </source>
</evidence>
<dbReference type="InterPro" id="IPR001972">
    <property type="entry name" value="Stomatin_HflK_fam"/>
</dbReference>
<dbReference type="KEGG" id="aef:GEV26_12190"/>
<dbReference type="InterPro" id="IPR036013">
    <property type="entry name" value="Band_7/SPFH_dom_sf"/>
</dbReference>
<dbReference type="PRINTS" id="PR00721">
    <property type="entry name" value="STOMATIN"/>
</dbReference>
<dbReference type="Gene3D" id="3.30.479.30">
    <property type="entry name" value="Band 7 domain"/>
    <property type="match status" value="1"/>
</dbReference>
<dbReference type="InterPro" id="IPR001107">
    <property type="entry name" value="Band_7"/>
</dbReference>
<name>A0A5Q2MJX7_9ACTN</name>
<comment type="similarity">
    <text evidence="1">Belongs to the band 7/mec-2 family.</text>
</comment>
<accession>A0A5Q2MJX7</accession>